<reference evidence="3 4" key="1">
    <citation type="submission" date="2024-01" db="EMBL/GenBank/DDBJ databases">
        <title>A draft genome for a cacao thread blight-causing isolate of Paramarasmius palmivorus.</title>
        <authorList>
            <person name="Baruah I.K."/>
            <person name="Bukari Y."/>
            <person name="Amoako-Attah I."/>
            <person name="Meinhardt L.W."/>
            <person name="Bailey B.A."/>
            <person name="Cohen S.P."/>
        </authorList>
    </citation>
    <scope>NUCLEOTIDE SEQUENCE [LARGE SCALE GENOMIC DNA]</scope>
    <source>
        <strain evidence="3 4">GH-12</strain>
    </source>
</reference>
<dbReference type="Gene3D" id="3.40.630.30">
    <property type="match status" value="1"/>
</dbReference>
<evidence type="ECO:0000256" key="1">
    <source>
        <dbReference type="SAM" id="MobiDB-lite"/>
    </source>
</evidence>
<name>A0AAW0DTB2_9AGAR</name>
<sequence length="388" mass="44610">MLSDTSDGYNEHVERKPKTHKNTQRKRRKIDTEKFARTGEVFTAPKFSFEPLLEELRYDEEDGLEHSFEELFGDLLPEYLQDSASFYARDISYDEAGNPLRKLTPAEAVSIDNIVSPRYQSLDESEATILRKLKVHRQRRKTNLPEQQLQTTYGLIQVQDVLEKQPSSEVNTDVQDRLFAIQTTPLERSFLSRLVGTNSFQMAGLIAVDWLTESPWMKLMDDIREHYRLSYPERESVIESRAPIAYACLQAGHLDQVHDLLQRSFWTGINVADSLDYSPQRCTVVALYKKLVVGVAILSSPRETYITYLAVKAGWDNSQIATNMLYHLITRNPGKDITLHVSANNPAMLLYNRFGFKAEEFITGFYDAYLAPDSRASKNAVRLRLRQI</sequence>
<evidence type="ECO:0000259" key="2">
    <source>
        <dbReference type="PROSITE" id="PS51186"/>
    </source>
</evidence>
<dbReference type="Proteomes" id="UP001383192">
    <property type="component" value="Unassembled WGS sequence"/>
</dbReference>
<dbReference type="GO" id="GO:0016747">
    <property type="term" value="F:acyltransferase activity, transferring groups other than amino-acyl groups"/>
    <property type="evidence" value="ECO:0007669"/>
    <property type="project" value="InterPro"/>
</dbReference>
<evidence type="ECO:0000313" key="4">
    <source>
        <dbReference type="Proteomes" id="UP001383192"/>
    </source>
</evidence>
<keyword evidence="4" id="KW-1185">Reference proteome</keyword>
<comment type="caution">
    <text evidence="3">The sequence shown here is derived from an EMBL/GenBank/DDBJ whole genome shotgun (WGS) entry which is preliminary data.</text>
</comment>
<dbReference type="SUPFAM" id="SSF55729">
    <property type="entry name" value="Acyl-CoA N-acyltransferases (Nat)"/>
    <property type="match status" value="1"/>
</dbReference>
<feature type="compositionally biased region" description="Basic residues" evidence="1">
    <location>
        <begin position="17"/>
        <end position="29"/>
    </location>
</feature>
<organism evidence="3 4">
    <name type="scientific">Paramarasmius palmivorus</name>
    <dbReference type="NCBI Taxonomy" id="297713"/>
    <lineage>
        <taxon>Eukaryota</taxon>
        <taxon>Fungi</taxon>
        <taxon>Dikarya</taxon>
        <taxon>Basidiomycota</taxon>
        <taxon>Agaricomycotina</taxon>
        <taxon>Agaricomycetes</taxon>
        <taxon>Agaricomycetidae</taxon>
        <taxon>Agaricales</taxon>
        <taxon>Marasmiineae</taxon>
        <taxon>Marasmiaceae</taxon>
        <taxon>Paramarasmius</taxon>
    </lineage>
</organism>
<dbReference type="EMBL" id="JAYKXP010000008">
    <property type="protein sequence ID" value="KAK7054869.1"/>
    <property type="molecule type" value="Genomic_DNA"/>
</dbReference>
<protein>
    <recommendedName>
        <fullName evidence="2">N-acetyltransferase domain-containing protein</fullName>
    </recommendedName>
</protein>
<dbReference type="InterPro" id="IPR016181">
    <property type="entry name" value="Acyl_CoA_acyltransferase"/>
</dbReference>
<dbReference type="AlphaFoldDB" id="A0AAW0DTB2"/>
<feature type="region of interest" description="Disordered" evidence="1">
    <location>
        <begin position="1"/>
        <end position="31"/>
    </location>
</feature>
<evidence type="ECO:0000313" key="3">
    <source>
        <dbReference type="EMBL" id="KAK7054869.1"/>
    </source>
</evidence>
<dbReference type="PROSITE" id="PS51186">
    <property type="entry name" value="GNAT"/>
    <property type="match status" value="1"/>
</dbReference>
<accession>A0AAW0DTB2</accession>
<feature type="domain" description="N-acetyltransferase" evidence="2">
    <location>
        <begin position="244"/>
        <end position="388"/>
    </location>
</feature>
<gene>
    <name evidence="3" type="ORF">VNI00_003332</name>
</gene>
<dbReference type="InterPro" id="IPR000182">
    <property type="entry name" value="GNAT_dom"/>
</dbReference>
<proteinExistence type="predicted"/>
<dbReference type="Pfam" id="PF00583">
    <property type="entry name" value="Acetyltransf_1"/>
    <property type="match status" value="1"/>
</dbReference>